<protein>
    <submittedName>
        <fullName evidence="1">Uncharacterized protein</fullName>
    </submittedName>
</protein>
<proteinExistence type="predicted"/>
<evidence type="ECO:0000313" key="2">
    <source>
        <dbReference type="Proteomes" id="UP001642360"/>
    </source>
</evidence>
<dbReference type="EMBL" id="CAUOFW020004214">
    <property type="protein sequence ID" value="CAK9164471.1"/>
    <property type="molecule type" value="Genomic_DNA"/>
</dbReference>
<gene>
    <name evidence="1" type="ORF">ILEXP_LOCUS33589</name>
</gene>
<sequence length="151" mass="16599">MVNEGSNHGVVAMIQGEMENEVDADVEILGTSVVAARASMMLSDVRAAMAEEQVVMVHDERAAHVLGEQGGTEDRTREPTTRYTERSGRAQCPCDRVKVWAEECSGIWCVGQPIRRRKRKGGGALGRYFHARDSWACRSGVGRAWGFFGQA</sequence>
<reference evidence="1 2" key="1">
    <citation type="submission" date="2024-02" db="EMBL/GenBank/DDBJ databases">
        <authorList>
            <person name="Vignale AGUSTIN F."/>
            <person name="Sosa J E."/>
            <person name="Modenutti C."/>
        </authorList>
    </citation>
    <scope>NUCLEOTIDE SEQUENCE [LARGE SCALE GENOMIC DNA]</scope>
</reference>
<evidence type="ECO:0000313" key="1">
    <source>
        <dbReference type="EMBL" id="CAK9164471.1"/>
    </source>
</evidence>
<name>A0ABC8T8R1_9AQUA</name>
<comment type="caution">
    <text evidence="1">The sequence shown here is derived from an EMBL/GenBank/DDBJ whole genome shotgun (WGS) entry which is preliminary data.</text>
</comment>
<keyword evidence="2" id="KW-1185">Reference proteome</keyword>
<accession>A0ABC8T8R1</accession>
<dbReference type="Proteomes" id="UP001642360">
    <property type="component" value="Unassembled WGS sequence"/>
</dbReference>
<organism evidence="1 2">
    <name type="scientific">Ilex paraguariensis</name>
    <name type="common">yerba mate</name>
    <dbReference type="NCBI Taxonomy" id="185542"/>
    <lineage>
        <taxon>Eukaryota</taxon>
        <taxon>Viridiplantae</taxon>
        <taxon>Streptophyta</taxon>
        <taxon>Embryophyta</taxon>
        <taxon>Tracheophyta</taxon>
        <taxon>Spermatophyta</taxon>
        <taxon>Magnoliopsida</taxon>
        <taxon>eudicotyledons</taxon>
        <taxon>Gunneridae</taxon>
        <taxon>Pentapetalae</taxon>
        <taxon>asterids</taxon>
        <taxon>campanulids</taxon>
        <taxon>Aquifoliales</taxon>
        <taxon>Aquifoliaceae</taxon>
        <taxon>Ilex</taxon>
    </lineage>
</organism>
<dbReference type="AlphaFoldDB" id="A0ABC8T8R1"/>